<evidence type="ECO:0000313" key="1">
    <source>
        <dbReference type="EMBL" id="KUJ14831.1"/>
    </source>
</evidence>
<protein>
    <submittedName>
        <fullName evidence="1">Uncharacterized protein</fullName>
    </submittedName>
</protein>
<dbReference type="AlphaFoldDB" id="A0A194X3T3"/>
<dbReference type="GeneID" id="28829780"/>
<dbReference type="Proteomes" id="UP000070700">
    <property type="component" value="Unassembled WGS sequence"/>
</dbReference>
<sequence length="208" mass="23102">MAQLSLSEFAVVAIHAFFIQLCDIDEHLHVLLSAVGKYIQLSKVLFQHRHLPLNWVTLCRLVALCPLLSYIIANSGGEILGSIRGSAVFCAEILEAFNESWVLARKAASVFRLFDGLPENSSPLSTRNGGIFSLSGDRTQLNTILEETRKMIEETMGRSSIYYGILDATLYTLSESRNETMLANSSNIPTPGFWMDDPTQWEDVGNLS</sequence>
<evidence type="ECO:0000313" key="2">
    <source>
        <dbReference type="Proteomes" id="UP000070700"/>
    </source>
</evidence>
<proteinExistence type="predicted"/>
<accession>A0A194X3T3</accession>
<dbReference type="KEGG" id="psco:LY89DRAFT_735896"/>
<dbReference type="RefSeq" id="XP_018069186.1">
    <property type="nucleotide sequence ID" value="XM_018220054.1"/>
</dbReference>
<dbReference type="EMBL" id="KQ947419">
    <property type="protein sequence ID" value="KUJ14831.1"/>
    <property type="molecule type" value="Genomic_DNA"/>
</dbReference>
<gene>
    <name evidence="1" type="ORF">LY89DRAFT_735896</name>
</gene>
<name>A0A194X3T3_MOLSC</name>
<dbReference type="InParanoid" id="A0A194X3T3"/>
<reference evidence="1 2" key="1">
    <citation type="submission" date="2015-10" db="EMBL/GenBank/DDBJ databases">
        <title>Full genome of DAOMC 229536 Phialocephala scopiformis, a fungal endophyte of spruce producing the potent anti-insectan compound rugulosin.</title>
        <authorList>
            <consortium name="DOE Joint Genome Institute"/>
            <person name="Walker A.K."/>
            <person name="Frasz S.L."/>
            <person name="Seifert K.A."/>
            <person name="Miller J.D."/>
            <person name="Mondo S.J."/>
            <person name="Labutti K."/>
            <person name="Lipzen A."/>
            <person name="Dockter R."/>
            <person name="Kennedy M."/>
            <person name="Grigoriev I.V."/>
            <person name="Spatafora J.W."/>
        </authorList>
    </citation>
    <scope>NUCLEOTIDE SEQUENCE [LARGE SCALE GENOMIC DNA]</scope>
    <source>
        <strain evidence="1 2">CBS 120377</strain>
    </source>
</reference>
<keyword evidence="2" id="KW-1185">Reference proteome</keyword>
<organism evidence="1 2">
    <name type="scientific">Mollisia scopiformis</name>
    <name type="common">Conifer needle endophyte fungus</name>
    <name type="synonym">Phialocephala scopiformis</name>
    <dbReference type="NCBI Taxonomy" id="149040"/>
    <lineage>
        <taxon>Eukaryota</taxon>
        <taxon>Fungi</taxon>
        <taxon>Dikarya</taxon>
        <taxon>Ascomycota</taxon>
        <taxon>Pezizomycotina</taxon>
        <taxon>Leotiomycetes</taxon>
        <taxon>Helotiales</taxon>
        <taxon>Mollisiaceae</taxon>
        <taxon>Mollisia</taxon>
    </lineage>
</organism>